<organism evidence="1">
    <name type="scientific">Aquarana catesbeiana</name>
    <name type="common">American bullfrog</name>
    <name type="synonym">Rana catesbeiana</name>
    <dbReference type="NCBI Taxonomy" id="8400"/>
    <lineage>
        <taxon>Eukaryota</taxon>
        <taxon>Metazoa</taxon>
        <taxon>Chordata</taxon>
        <taxon>Craniata</taxon>
        <taxon>Vertebrata</taxon>
        <taxon>Euteleostomi</taxon>
        <taxon>Amphibia</taxon>
        <taxon>Batrachia</taxon>
        <taxon>Anura</taxon>
        <taxon>Neobatrachia</taxon>
        <taxon>Ranoidea</taxon>
        <taxon>Ranidae</taxon>
        <taxon>Aquarana</taxon>
    </lineage>
</organism>
<dbReference type="EMBL" id="KV926851">
    <property type="protein sequence ID" value="PIO36005.1"/>
    <property type="molecule type" value="Genomic_DNA"/>
</dbReference>
<dbReference type="AlphaFoldDB" id="A0A2G9S7F4"/>
<evidence type="ECO:0000313" key="1">
    <source>
        <dbReference type="EMBL" id="PIO36005.1"/>
    </source>
</evidence>
<feature type="non-terminal residue" evidence="1">
    <location>
        <position position="407"/>
    </location>
</feature>
<sequence>KPCTGNANNYTQGHAPLEKGEPLQIDLSLSQTLATRVQYAFTTWHFNVSQWLVKSYYPICAEYTLNQVRSVYQWLAPRDGWTQNEVHAGRLFLRSNRKRRDIFSTILGGIGAGMGGVNGVDIDLLRNKLSAIASDSKQGFVAQREINDILDNIQRHINTQVKVAQDFIRHFKRLVDSVVTQGKNISWALACTQGQAELSTNIKLIVQSLYGGQWPYELASQISKILPKHISYTNPSWWSNAWVGCTNLDYERCYASSLIPYTEVQTQSVYSVISMGLLTGDSTLLHLRLTYPHVIREDGSWRQDTNVSLVMELGCSVNLTIARGAWCTFGGVSEIQTQEWNYVVLHIANLSVDVNQNHPVNLRALNLGMGRKIQEWLTDWDRDVSLMRMLQQKRANATIAIYHDQNV</sequence>
<proteinExistence type="predicted"/>
<gene>
    <name evidence="1" type="ORF">AB205_0183470</name>
</gene>
<feature type="non-terminal residue" evidence="1">
    <location>
        <position position="1"/>
    </location>
</feature>
<dbReference type="OrthoDB" id="9909093at2759"/>
<reference evidence="1" key="1">
    <citation type="submission" date="2017-08" db="EMBL/GenBank/DDBJ databases">
        <title>Assembly of the North American Bullfrog Genome.</title>
        <authorList>
            <person name="Warren R.L."/>
            <person name="Vandervalk B.P."/>
            <person name="Kucuk E."/>
            <person name="Birol I."/>
            <person name="Helbing C."/>
            <person name="Pandoh P."/>
            <person name="Behsaz B."/>
            <person name="Mohamadi H."/>
            <person name="Chu J."/>
            <person name="Jackman S."/>
            <person name="Hammond S.A."/>
            <person name="Veldhoen N."/>
            <person name="Kirk H."/>
            <person name="Zhao Y."/>
            <person name="Coope R."/>
            <person name="Pleasance S."/>
            <person name="Moore R."/>
            <person name="Holt R."/>
        </authorList>
    </citation>
    <scope>NUCLEOTIDE SEQUENCE</scope>
    <source>
        <strain evidence="1">Bruno</strain>
        <tissue evidence="1">Liver</tissue>
    </source>
</reference>
<protein>
    <submittedName>
        <fullName evidence="1">Uncharacterized protein</fullName>
    </submittedName>
</protein>
<name>A0A2G9S7F4_AQUCT</name>
<accession>A0A2G9S7F4</accession>